<dbReference type="GO" id="GO:0005524">
    <property type="term" value="F:ATP binding"/>
    <property type="evidence" value="ECO:0007669"/>
    <property type="project" value="UniProtKB-UniRule"/>
</dbReference>
<evidence type="ECO:0000256" key="8">
    <source>
        <dbReference type="ARBA" id="ARBA00022840"/>
    </source>
</evidence>
<dbReference type="InterPro" id="IPR027417">
    <property type="entry name" value="P-loop_NTPase"/>
</dbReference>
<feature type="compositionally biased region" description="Polar residues" evidence="19">
    <location>
        <begin position="507"/>
        <end position="517"/>
    </location>
</feature>
<feature type="region of interest" description="Disordered" evidence="19">
    <location>
        <begin position="498"/>
        <end position="526"/>
    </location>
</feature>
<protein>
    <submittedName>
        <fullName evidence="21">Uncharacterized protein, isoform B</fullName>
    </submittedName>
</protein>
<organism evidence="21 22">
    <name type="scientific">Drosophila yakuba</name>
    <name type="common">Fruit fly</name>
    <dbReference type="NCBI Taxonomy" id="7245"/>
    <lineage>
        <taxon>Eukaryota</taxon>
        <taxon>Metazoa</taxon>
        <taxon>Ecdysozoa</taxon>
        <taxon>Arthropoda</taxon>
        <taxon>Hexapoda</taxon>
        <taxon>Insecta</taxon>
        <taxon>Pterygota</taxon>
        <taxon>Neoptera</taxon>
        <taxon>Endopterygota</taxon>
        <taxon>Diptera</taxon>
        <taxon>Brachycera</taxon>
        <taxon>Muscomorpha</taxon>
        <taxon>Ephydroidea</taxon>
        <taxon>Drosophilidae</taxon>
        <taxon>Drosophila</taxon>
        <taxon>Sophophora</taxon>
    </lineage>
</organism>
<evidence type="ECO:0000256" key="3">
    <source>
        <dbReference type="ARBA" id="ARBA00004245"/>
    </source>
</evidence>
<dbReference type="SMART" id="SM00129">
    <property type="entry name" value="KISc"/>
    <property type="match status" value="1"/>
</dbReference>
<dbReference type="GO" id="GO:0005829">
    <property type="term" value="C:cytosol"/>
    <property type="evidence" value="ECO:0007669"/>
    <property type="project" value="UniProtKB-ARBA"/>
</dbReference>
<dbReference type="GO" id="GO:0008017">
    <property type="term" value="F:microtubule binding"/>
    <property type="evidence" value="ECO:0007669"/>
    <property type="project" value="EnsemblMetazoa"/>
</dbReference>
<keyword evidence="8 17" id="KW-0067">ATP-binding</keyword>
<dbReference type="CDD" id="cd01372">
    <property type="entry name" value="KISc_KIF4"/>
    <property type="match status" value="1"/>
</dbReference>
<dbReference type="GO" id="GO:0007140">
    <property type="term" value="P:male meiotic nuclear division"/>
    <property type="evidence" value="ECO:0007669"/>
    <property type="project" value="EnsemblMetazoa"/>
</dbReference>
<feature type="coiled-coil region" evidence="18">
    <location>
        <begin position="402"/>
        <end position="436"/>
    </location>
</feature>
<keyword evidence="22" id="KW-1185">Reference proteome</keyword>
<evidence type="ECO:0000256" key="15">
    <source>
        <dbReference type="ARBA" id="ARBA00023242"/>
    </source>
</evidence>
<gene>
    <name evidence="21" type="primary">Dyak\GE16938</name>
    <name evidence="21" type="synonym">dyak_GLEANR_18312</name>
    <name evidence="21" type="synonym">GE16938</name>
    <name evidence="21" type="ORF">Dyak_GE16938</name>
</gene>
<dbReference type="GO" id="GO:0005818">
    <property type="term" value="C:aster"/>
    <property type="evidence" value="ECO:0007669"/>
    <property type="project" value="EnsemblMetazoa"/>
</dbReference>
<evidence type="ECO:0000256" key="7">
    <source>
        <dbReference type="ARBA" id="ARBA00022741"/>
    </source>
</evidence>
<feature type="compositionally biased region" description="Polar residues" evidence="19">
    <location>
        <begin position="1045"/>
        <end position="1061"/>
    </location>
</feature>
<evidence type="ECO:0000256" key="16">
    <source>
        <dbReference type="ARBA" id="ARBA00034078"/>
    </source>
</evidence>
<reference evidence="21 22" key="2">
    <citation type="journal article" date="2007" name="PLoS Biol.">
        <title>Principles of genome evolution in the Drosophila melanogaster species group.</title>
        <authorList>
            <person name="Ranz J.M."/>
            <person name="Maurin D."/>
            <person name="Chan Y.S."/>
            <person name="von Grotthuss M."/>
            <person name="Hillier L.W."/>
            <person name="Roote J."/>
            <person name="Ashburner M."/>
            <person name="Bergman C.M."/>
        </authorList>
    </citation>
    <scope>NUCLEOTIDE SEQUENCE [LARGE SCALE GENOMIC DNA]</scope>
    <source>
        <strain evidence="22">Tai18E2 / Tucson 14021-0261.01</strain>
    </source>
</reference>
<feature type="domain" description="Kinesin motor" evidence="20">
    <location>
        <begin position="8"/>
        <end position="335"/>
    </location>
</feature>
<dbReference type="GO" id="GO:0030496">
    <property type="term" value="C:midbody"/>
    <property type="evidence" value="ECO:0007669"/>
    <property type="project" value="EnsemblMetazoa"/>
</dbReference>
<evidence type="ECO:0000259" key="20">
    <source>
        <dbReference type="PROSITE" id="PS50067"/>
    </source>
</evidence>
<dbReference type="InterPro" id="IPR036961">
    <property type="entry name" value="Kinesin_motor_dom_sf"/>
</dbReference>
<evidence type="ECO:0000256" key="6">
    <source>
        <dbReference type="ARBA" id="ARBA00022723"/>
    </source>
</evidence>
<feature type="binding site" evidence="17">
    <location>
        <begin position="88"/>
        <end position="95"/>
    </location>
    <ligand>
        <name>ATP</name>
        <dbReference type="ChEBI" id="CHEBI:30616"/>
    </ligand>
</feature>
<evidence type="ECO:0000256" key="2">
    <source>
        <dbReference type="ARBA" id="ARBA00004123"/>
    </source>
</evidence>
<evidence type="ECO:0000256" key="12">
    <source>
        <dbReference type="ARBA" id="ARBA00023125"/>
    </source>
</evidence>
<evidence type="ECO:0000256" key="4">
    <source>
        <dbReference type="ARBA" id="ARBA00022490"/>
    </source>
</evidence>
<evidence type="ECO:0000256" key="18">
    <source>
        <dbReference type="SAM" id="Coils"/>
    </source>
</evidence>
<evidence type="ECO:0000313" key="21">
    <source>
        <dbReference type="EMBL" id="KRK06078.1"/>
    </source>
</evidence>
<dbReference type="GO" id="GO:0007338">
    <property type="term" value="P:single fertilization"/>
    <property type="evidence" value="ECO:0007669"/>
    <property type="project" value="EnsemblMetazoa"/>
</dbReference>
<keyword evidence="11 18" id="KW-0175">Coiled coil</keyword>
<evidence type="ECO:0000256" key="5">
    <source>
        <dbReference type="ARBA" id="ARBA00022701"/>
    </source>
</evidence>
<dbReference type="GO" id="GO:0003777">
    <property type="term" value="F:microtubule motor activity"/>
    <property type="evidence" value="ECO:0007669"/>
    <property type="project" value="InterPro"/>
</dbReference>
<keyword evidence="7 17" id="KW-0547">Nucleotide-binding</keyword>
<evidence type="ECO:0000256" key="11">
    <source>
        <dbReference type="ARBA" id="ARBA00023054"/>
    </source>
</evidence>
<accession>A0A0R1EBA9</accession>
<dbReference type="AlphaFoldDB" id="A0A0R1EBA9"/>
<dbReference type="PROSITE" id="PS50067">
    <property type="entry name" value="KINESIN_MOTOR_2"/>
    <property type="match status" value="1"/>
</dbReference>
<evidence type="ECO:0000256" key="13">
    <source>
        <dbReference type="ARBA" id="ARBA00023175"/>
    </source>
</evidence>
<keyword evidence="12" id="KW-0238">DNA-binding</keyword>
<dbReference type="GO" id="GO:0005874">
    <property type="term" value="C:microtubule"/>
    <property type="evidence" value="ECO:0007669"/>
    <property type="project" value="UniProtKB-KW"/>
</dbReference>
<dbReference type="PANTHER" id="PTHR47969:SF15">
    <property type="entry name" value="CHROMOSOME-ASSOCIATED KINESIN KIF4A-RELATED"/>
    <property type="match status" value="1"/>
</dbReference>
<dbReference type="GO" id="GO:0007110">
    <property type="term" value="P:meiosis I cytokinesis"/>
    <property type="evidence" value="ECO:0007669"/>
    <property type="project" value="EnsemblMetazoa"/>
</dbReference>
<dbReference type="Pfam" id="PF25764">
    <property type="entry name" value="KIF21A_4th"/>
    <property type="match status" value="1"/>
</dbReference>
<dbReference type="GO" id="GO:0007131">
    <property type="term" value="P:reciprocal meiotic recombination"/>
    <property type="evidence" value="ECO:0007669"/>
    <property type="project" value="EnsemblMetazoa"/>
</dbReference>
<dbReference type="GO" id="GO:0007088">
    <property type="term" value="P:regulation of mitotic nuclear division"/>
    <property type="evidence" value="ECO:0007669"/>
    <property type="project" value="EnsemblMetazoa"/>
</dbReference>
<dbReference type="SMART" id="SM01114">
    <property type="entry name" value="CXC"/>
    <property type="match status" value="1"/>
</dbReference>
<dbReference type="InterPro" id="IPR027640">
    <property type="entry name" value="Kinesin-like_fam"/>
</dbReference>
<dbReference type="GO" id="GO:0007052">
    <property type="term" value="P:mitotic spindle organization"/>
    <property type="evidence" value="ECO:0007669"/>
    <property type="project" value="EnsemblMetazoa"/>
</dbReference>
<feature type="compositionally biased region" description="Acidic residues" evidence="19">
    <location>
        <begin position="1141"/>
        <end position="1156"/>
    </location>
</feature>
<keyword evidence="13 17" id="KW-0505">Motor protein</keyword>
<dbReference type="GO" id="GO:0007018">
    <property type="term" value="P:microtubule-based movement"/>
    <property type="evidence" value="ECO:0007669"/>
    <property type="project" value="InterPro"/>
</dbReference>
<dbReference type="Gene3D" id="3.40.850.10">
    <property type="entry name" value="Kinesin motor domain"/>
    <property type="match status" value="1"/>
</dbReference>
<evidence type="ECO:0000256" key="9">
    <source>
        <dbReference type="ARBA" id="ARBA00023004"/>
    </source>
</evidence>
<dbReference type="SUPFAM" id="SSF52540">
    <property type="entry name" value="P-loop containing nucleoside triphosphate hydrolases"/>
    <property type="match status" value="1"/>
</dbReference>
<dbReference type="GO" id="GO:0051233">
    <property type="term" value="C:spindle midzone"/>
    <property type="evidence" value="ECO:0007669"/>
    <property type="project" value="EnsemblMetazoa"/>
</dbReference>
<feature type="region of interest" description="Disordered" evidence="19">
    <location>
        <begin position="1118"/>
        <end position="1183"/>
    </location>
</feature>
<reference evidence="21 22" key="1">
    <citation type="journal article" date="2007" name="Nature">
        <title>Evolution of genes and genomes on the Drosophila phylogeny.</title>
        <authorList>
            <consortium name="Drosophila 12 Genomes Consortium"/>
            <person name="Clark A.G."/>
            <person name="Eisen M.B."/>
            <person name="Smith D.R."/>
            <person name="Bergman C.M."/>
            <person name="Oliver B."/>
            <person name="Markow T.A."/>
            <person name="Kaufman T.C."/>
            <person name="Kellis M."/>
            <person name="Gelbart W."/>
            <person name="Iyer V.N."/>
            <person name="Pollard D.A."/>
            <person name="Sackton T.B."/>
            <person name="Larracuente A.M."/>
            <person name="Singh N.D."/>
            <person name="Abad J.P."/>
            <person name="Abt D.N."/>
            <person name="Adryan B."/>
            <person name="Aguade M."/>
            <person name="Akashi H."/>
            <person name="Anderson W.W."/>
            <person name="Aquadro C.F."/>
            <person name="Ardell D.H."/>
            <person name="Arguello R."/>
            <person name="Artieri C.G."/>
            <person name="Barbash D.A."/>
            <person name="Barker D."/>
            <person name="Barsanti P."/>
            <person name="Batterham P."/>
            <person name="Batzoglou S."/>
            <person name="Begun D."/>
            <person name="Bhutkar A."/>
            <person name="Blanco E."/>
            <person name="Bosak S.A."/>
            <person name="Bradley R.K."/>
            <person name="Brand A.D."/>
            <person name="Brent M.R."/>
            <person name="Brooks A.N."/>
            <person name="Brown R.H."/>
            <person name="Butlin R.K."/>
            <person name="Caggese C."/>
            <person name="Calvi B.R."/>
            <person name="Bernardo de Carvalho A."/>
            <person name="Caspi A."/>
            <person name="Castrezana S."/>
            <person name="Celniker S.E."/>
            <person name="Chang J.L."/>
            <person name="Chapple C."/>
            <person name="Chatterji S."/>
            <person name="Chinwalla A."/>
            <person name="Civetta A."/>
            <person name="Clifton S.W."/>
            <person name="Comeron J.M."/>
            <person name="Costello J.C."/>
            <person name="Coyne J.A."/>
            <person name="Daub J."/>
            <person name="David R.G."/>
            <person name="Delcher A.L."/>
            <person name="Delehaunty K."/>
            <person name="Do C.B."/>
            <person name="Ebling H."/>
            <person name="Edwards K."/>
            <person name="Eickbush T."/>
            <person name="Evans J.D."/>
            <person name="Filipski A."/>
            <person name="Findeiss S."/>
            <person name="Freyhult E."/>
            <person name="Fulton L."/>
            <person name="Fulton R."/>
            <person name="Garcia A.C."/>
            <person name="Gardiner A."/>
            <person name="Garfield D.A."/>
            <person name="Garvin B.E."/>
            <person name="Gibson G."/>
            <person name="Gilbert D."/>
            <person name="Gnerre S."/>
            <person name="Godfrey J."/>
            <person name="Good R."/>
            <person name="Gotea V."/>
            <person name="Gravely B."/>
            <person name="Greenberg A.J."/>
            <person name="Griffiths-Jones S."/>
            <person name="Gross S."/>
            <person name="Guigo R."/>
            <person name="Gustafson E.A."/>
            <person name="Haerty W."/>
            <person name="Hahn M.W."/>
            <person name="Halligan D.L."/>
            <person name="Halpern A.L."/>
            <person name="Halter G.M."/>
            <person name="Han M.V."/>
            <person name="Heger A."/>
            <person name="Hillier L."/>
            <person name="Hinrichs A.S."/>
            <person name="Holmes I."/>
            <person name="Hoskins R.A."/>
            <person name="Hubisz M.J."/>
            <person name="Hultmark D."/>
            <person name="Huntley M.A."/>
            <person name="Jaffe D.B."/>
            <person name="Jagadeeshan S."/>
            <person name="Jeck W.R."/>
            <person name="Johnson J."/>
            <person name="Jones C.D."/>
            <person name="Jordan W.C."/>
            <person name="Karpen G.H."/>
            <person name="Kataoka E."/>
            <person name="Keightley P.D."/>
            <person name="Kheradpour P."/>
            <person name="Kirkness E.F."/>
            <person name="Koerich L.B."/>
            <person name="Kristiansen K."/>
            <person name="Kudrna D."/>
            <person name="Kulathinal R.J."/>
            <person name="Kumar S."/>
            <person name="Kwok R."/>
            <person name="Lander E."/>
            <person name="Langley C.H."/>
            <person name="Lapoint R."/>
            <person name="Lazzaro B.P."/>
            <person name="Lee S.J."/>
            <person name="Levesque L."/>
            <person name="Li R."/>
            <person name="Lin C.F."/>
            <person name="Lin M.F."/>
            <person name="Lindblad-Toh K."/>
            <person name="Llopart A."/>
            <person name="Long M."/>
            <person name="Low L."/>
            <person name="Lozovsky E."/>
            <person name="Lu J."/>
            <person name="Luo M."/>
            <person name="Machado C.A."/>
            <person name="Makalowski W."/>
            <person name="Marzo M."/>
            <person name="Matsuda M."/>
            <person name="Matzkin L."/>
            <person name="McAllister B."/>
            <person name="McBride C.S."/>
            <person name="McKernan B."/>
            <person name="McKernan K."/>
            <person name="Mendez-Lago M."/>
            <person name="Minx P."/>
            <person name="Mollenhauer M.U."/>
            <person name="Montooth K."/>
            <person name="Mount S.M."/>
            <person name="Mu X."/>
            <person name="Myers E."/>
            <person name="Negre B."/>
            <person name="Newfeld S."/>
            <person name="Nielsen R."/>
            <person name="Noor M.A."/>
            <person name="O'Grady P."/>
            <person name="Pachter L."/>
            <person name="Papaceit M."/>
            <person name="Parisi M.J."/>
            <person name="Parisi M."/>
            <person name="Parts L."/>
            <person name="Pedersen J.S."/>
            <person name="Pesole G."/>
            <person name="Phillippy A.M."/>
            <person name="Ponting C.P."/>
            <person name="Pop M."/>
            <person name="Porcelli D."/>
            <person name="Powell J.R."/>
            <person name="Prohaska S."/>
            <person name="Pruitt K."/>
            <person name="Puig M."/>
            <person name="Quesneville H."/>
            <person name="Ram K.R."/>
            <person name="Rand D."/>
            <person name="Rasmussen M.D."/>
            <person name="Reed L.K."/>
            <person name="Reenan R."/>
            <person name="Reily A."/>
            <person name="Remington K.A."/>
            <person name="Rieger T.T."/>
            <person name="Ritchie M.G."/>
            <person name="Robin C."/>
            <person name="Rogers Y.H."/>
            <person name="Rohde C."/>
            <person name="Rozas J."/>
            <person name="Rubenfield M.J."/>
            <person name="Ruiz A."/>
            <person name="Russo S."/>
            <person name="Salzberg S.L."/>
            <person name="Sanchez-Gracia A."/>
            <person name="Saranga D.J."/>
            <person name="Sato H."/>
            <person name="Schaeffer S.W."/>
            <person name="Schatz M.C."/>
            <person name="Schlenke T."/>
            <person name="Schwartz R."/>
            <person name="Segarra C."/>
            <person name="Singh R.S."/>
            <person name="Sirot L."/>
            <person name="Sirota M."/>
            <person name="Sisneros N.B."/>
            <person name="Smith C.D."/>
            <person name="Smith T.F."/>
            <person name="Spieth J."/>
            <person name="Stage D.E."/>
            <person name="Stark A."/>
            <person name="Stephan W."/>
            <person name="Strausberg R.L."/>
            <person name="Strempel S."/>
            <person name="Sturgill D."/>
            <person name="Sutton G."/>
            <person name="Sutton G.G."/>
            <person name="Tao W."/>
            <person name="Teichmann S."/>
            <person name="Tobari Y.N."/>
            <person name="Tomimura Y."/>
            <person name="Tsolas J.M."/>
            <person name="Valente V.L."/>
            <person name="Venter E."/>
            <person name="Venter J.C."/>
            <person name="Vicario S."/>
            <person name="Vieira F.G."/>
            <person name="Vilella A.J."/>
            <person name="Villasante A."/>
            <person name="Walenz B."/>
            <person name="Wang J."/>
            <person name="Wasserman M."/>
            <person name="Watts T."/>
            <person name="Wilson D."/>
            <person name="Wilson R.K."/>
            <person name="Wing R.A."/>
            <person name="Wolfner M.F."/>
            <person name="Wong A."/>
            <person name="Wong G.K."/>
            <person name="Wu C.I."/>
            <person name="Wu G."/>
            <person name="Yamamoto D."/>
            <person name="Yang H.P."/>
            <person name="Yang S.P."/>
            <person name="Yorke J.A."/>
            <person name="Yoshida K."/>
            <person name="Zdobnov E."/>
            <person name="Zhang P."/>
            <person name="Zhang Y."/>
            <person name="Zimin A.V."/>
            <person name="Baldwin J."/>
            <person name="Abdouelleil A."/>
            <person name="Abdulkadir J."/>
            <person name="Abebe A."/>
            <person name="Abera B."/>
            <person name="Abreu J."/>
            <person name="Acer S.C."/>
            <person name="Aftuck L."/>
            <person name="Alexander A."/>
            <person name="An P."/>
            <person name="Anderson E."/>
            <person name="Anderson S."/>
            <person name="Arachi H."/>
            <person name="Azer M."/>
            <person name="Bachantsang P."/>
            <person name="Barry A."/>
            <person name="Bayul T."/>
            <person name="Berlin A."/>
            <person name="Bessette D."/>
            <person name="Bloom T."/>
            <person name="Blye J."/>
            <person name="Boguslavskiy L."/>
            <person name="Bonnet C."/>
            <person name="Boukhgalter B."/>
            <person name="Bourzgui I."/>
            <person name="Brown A."/>
            <person name="Cahill P."/>
            <person name="Channer S."/>
            <person name="Cheshatsang Y."/>
            <person name="Chuda L."/>
            <person name="Citroen M."/>
            <person name="Collymore A."/>
            <person name="Cooke P."/>
            <person name="Costello M."/>
            <person name="D'Aco K."/>
            <person name="Daza R."/>
            <person name="De Haan G."/>
            <person name="DeGray S."/>
            <person name="DeMaso C."/>
            <person name="Dhargay N."/>
            <person name="Dooley K."/>
            <person name="Dooley E."/>
            <person name="Doricent M."/>
            <person name="Dorje P."/>
            <person name="Dorjee K."/>
            <person name="Dupes A."/>
            <person name="Elong R."/>
            <person name="Falk J."/>
            <person name="Farina A."/>
            <person name="Faro S."/>
            <person name="Ferguson D."/>
            <person name="Fisher S."/>
            <person name="Foley C.D."/>
            <person name="Franke A."/>
            <person name="Friedrich D."/>
            <person name="Gadbois L."/>
            <person name="Gearin G."/>
            <person name="Gearin C.R."/>
            <person name="Giannoukos G."/>
            <person name="Goode T."/>
            <person name="Graham J."/>
            <person name="Grandbois E."/>
            <person name="Grewal S."/>
            <person name="Gyaltsen K."/>
            <person name="Hafez N."/>
            <person name="Hagos B."/>
            <person name="Hall J."/>
            <person name="Henson C."/>
            <person name="Hollinger A."/>
            <person name="Honan T."/>
            <person name="Huard M.D."/>
            <person name="Hughes L."/>
            <person name="Hurhula B."/>
            <person name="Husby M.E."/>
            <person name="Kamat A."/>
            <person name="Kanga B."/>
            <person name="Kashin S."/>
            <person name="Khazanovich D."/>
            <person name="Kisner P."/>
            <person name="Lance K."/>
            <person name="Lara M."/>
            <person name="Lee W."/>
            <person name="Lennon N."/>
            <person name="Letendre F."/>
            <person name="LeVine R."/>
            <person name="Lipovsky A."/>
            <person name="Liu X."/>
            <person name="Liu J."/>
            <person name="Liu S."/>
            <person name="Lokyitsang T."/>
            <person name="Lokyitsang Y."/>
            <person name="Lubonja R."/>
            <person name="Lui A."/>
            <person name="MacDonald P."/>
            <person name="Magnisalis V."/>
            <person name="Maru K."/>
            <person name="Matthews C."/>
            <person name="McCusker W."/>
            <person name="McDonough S."/>
            <person name="Mehta T."/>
            <person name="Meldrim J."/>
            <person name="Meneus L."/>
            <person name="Mihai O."/>
            <person name="Mihalev A."/>
            <person name="Mihova T."/>
            <person name="Mittelman R."/>
            <person name="Mlenga V."/>
            <person name="Montmayeur A."/>
            <person name="Mulrain L."/>
            <person name="Navidi A."/>
            <person name="Naylor J."/>
            <person name="Negash T."/>
            <person name="Nguyen T."/>
            <person name="Nguyen N."/>
            <person name="Nicol R."/>
            <person name="Norbu C."/>
            <person name="Norbu N."/>
            <person name="Novod N."/>
            <person name="O'Neill B."/>
            <person name="Osman S."/>
            <person name="Markiewicz E."/>
            <person name="Oyono O.L."/>
            <person name="Patti C."/>
            <person name="Phunkhang P."/>
            <person name="Pierre F."/>
            <person name="Priest M."/>
            <person name="Raghuraman S."/>
            <person name="Rege F."/>
            <person name="Reyes R."/>
            <person name="Rise C."/>
            <person name="Rogov P."/>
            <person name="Ross K."/>
            <person name="Ryan E."/>
            <person name="Settipalli S."/>
            <person name="Shea T."/>
            <person name="Sherpa N."/>
            <person name="Shi L."/>
            <person name="Shih D."/>
            <person name="Sparrow T."/>
            <person name="Spaulding J."/>
            <person name="Stalker J."/>
            <person name="Stange-Thomann N."/>
            <person name="Stavropoulos S."/>
            <person name="Stone C."/>
            <person name="Strader C."/>
            <person name="Tesfaye S."/>
            <person name="Thomson T."/>
            <person name="Thoulutsang Y."/>
            <person name="Thoulutsang D."/>
            <person name="Topham K."/>
            <person name="Topping I."/>
            <person name="Tsamla T."/>
            <person name="Vassiliev H."/>
            <person name="Vo A."/>
            <person name="Wangchuk T."/>
            <person name="Wangdi T."/>
            <person name="Weiand M."/>
            <person name="Wilkinson J."/>
            <person name="Wilson A."/>
            <person name="Yadav S."/>
            <person name="Young G."/>
            <person name="Yu Q."/>
            <person name="Zembek L."/>
            <person name="Zhong D."/>
            <person name="Zimmer A."/>
            <person name="Zwirko Z."/>
            <person name="Jaffe D.B."/>
            <person name="Alvarez P."/>
            <person name="Brockman W."/>
            <person name="Butler J."/>
            <person name="Chin C."/>
            <person name="Gnerre S."/>
            <person name="Grabherr M."/>
            <person name="Kleber M."/>
            <person name="Mauceli E."/>
            <person name="MacCallum I."/>
        </authorList>
    </citation>
    <scope>NUCLEOTIDE SEQUENCE [LARGE SCALE GENOMIC DNA]</scope>
    <source>
        <strain evidence="22">Tai18E2 / Tucson 14021-0261.01</strain>
    </source>
</reference>
<dbReference type="InterPro" id="IPR001752">
    <property type="entry name" value="Kinesin_motor_dom"/>
</dbReference>
<name>A0A0R1EBA9_DROYA</name>
<feature type="coiled-coil region" evidence="18">
    <location>
        <begin position="785"/>
        <end position="840"/>
    </location>
</feature>
<evidence type="ECO:0000256" key="10">
    <source>
        <dbReference type="ARBA" id="ARBA00023014"/>
    </source>
</evidence>
<dbReference type="PROSITE" id="PS00411">
    <property type="entry name" value="KINESIN_MOTOR_1"/>
    <property type="match status" value="1"/>
</dbReference>
<dbReference type="EMBL" id="CM000162">
    <property type="protein sequence ID" value="KRK06078.1"/>
    <property type="molecule type" value="Genomic_DNA"/>
</dbReference>
<feature type="coiled-coil region" evidence="18">
    <location>
        <begin position="573"/>
        <end position="672"/>
    </location>
</feature>
<evidence type="ECO:0000313" key="22">
    <source>
        <dbReference type="Proteomes" id="UP000002282"/>
    </source>
</evidence>
<evidence type="ECO:0000256" key="1">
    <source>
        <dbReference type="ARBA" id="ARBA00001966"/>
    </source>
</evidence>
<evidence type="ECO:0000256" key="19">
    <source>
        <dbReference type="SAM" id="MobiDB-lite"/>
    </source>
</evidence>
<dbReference type="Proteomes" id="UP000002282">
    <property type="component" value="Chromosome X"/>
</dbReference>
<feature type="coiled-coil region" evidence="18">
    <location>
        <begin position="963"/>
        <end position="990"/>
    </location>
</feature>
<feature type="coiled-coil region" evidence="18">
    <location>
        <begin position="716"/>
        <end position="743"/>
    </location>
</feature>
<keyword evidence="5" id="KW-0493">Microtubule</keyword>
<keyword evidence="4" id="KW-0963">Cytoplasm</keyword>
<keyword evidence="10" id="KW-0411">Iron-sulfur</keyword>
<evidence type="ECO:0000256" key="17">
    <source>
        <dbReference type="PROSITE-ProRule" id="PRU00283"/>
    </source>
</evidence>
<comment type="cofactor">
    <cofactor evidence="16">
        <name>[2Fe-2S] cluster</name>
        <dbReference type="ChEBI" id="CHEBI:190135"/>
    </cofactor>
</comment>
<dbReference type="Pfam" id="PF00225">
    <property type="entry name" value="Kinesin"/>
    <property type="match status" value="1"/>
</dbReference>
<keyword evidence="6" id="KW-0479">Metal-binding</keyword>
<dbReference type="GO" id="GO:0051536">
    <property type="term" value="F:iron-sulfur cluster binding"/>
    <property type="evidence" value="ECO:0007669"/>
    <property type="project" value="UniProtKB-KW"/>
</dbReference>
<dbReference type="OrthoDB" id="3176171at2759"/>
<feature type="coiled-coil region" evidence="18">
    <location>
        <begin position="882"/>
        <end position="912"/>
    </location>
</feature>
<comment type="cofactor">
    <cofactor evidence="1">
        <name>[4Fe-4S] cluster</name>
        <dbReference type="ChEBI" id="CHEBI:49883"/>
    </cofactor>
</comment>
<keyword evidence="14" id="KW-0206">Cytoskeleton</keyword>
<keyword evidence="15" id="KW-0539">Nucleus</keyword>
<dbReference type="InterPro" id="IPR033467">
    <property type="entry name" value="Tesmin/TSO1-like_CXC"/>
</dbReference>
<dbReference type="InterPro" id="IPR019821">
    <property type="entry name" value="Kinesin_motor_CS"/>
</dbReference>
<dbReference type="GO" id="GO:0005875">
    <property type="term" value="C:microtubule associated complex"/>
    <property type="evidence" value="ECO:0007669"/>
    <property type="project" value="EnsemblMetazoa"/>
</dbReference>
<dbReference type="GO" id="GO:0003677">
    <property type="term" value="F:DNA binding"/>
    <property type="evidence" value="ECO:0007669"/>
    <property type="project" value="UniProtKB-KW"/>
</dbReference>
<dbReference type="FunFam" id="3.40.850.10:FF:000038">
    <property type="entry name" value="chromosome-associated kinesin KIF4A"/>
    <property type="match status" value="1"/>
</dbReference>
<evidence type="ECO:0000256" key="14">
    <source>
        <dbReference type="ARBA" id="ARBA00023212"/>
    </source>
</evidence>
<feature type="region of interest" description="Disordered" evidence="19">
    <location>
        <begin position="1015"/>
        <end position="1061"/>
    </location>
</feature>
<dbReference type="PANTHER" id="PTHR47969">
    <property type="entry name" value="CHROMOSOME-ASSOCIATED KINESIN KIF4A-RELATED"/>
    <property type="match status" value="1"/>
</dbReference>
<comment type="similarity">
    <text evidence="17">Belongs to the TRAFAC class myosin-kinesin ATPase superfamily. Kinesin family.</text>
</comment>
<keyword evidence="9" id="KW-0408">Iron</keyword>
<dbReference type="PRINTS" id="PR00380">
    <property type="entry name" value="KINESINHEAVY"/>
</dbReference>
<comment type="subcellular location">
    <subcellularLocation>
        <location evidence="3">Cytoplasm</location>
        <location evidence="3">Cytoskeleton</location>
    </subcellularLocation>
    <subcellularLocation>
        <location evidence="2">Nucleus</location>
    </subcellularLocation>
</comment>
<dbReference type="GO" id="GO:0051231">
    <property type="term" value="P:spindle elongation"/>
    <property type="evidence" value="ECO:0007669"/>
    <property type="project" value="EnsemblMetazoa"/>
</dbReference>
<dbReference type="GO" id="GO:0005634">
    <property type="term" value="C:nucleus"/>
    <property type="evidence" value="ECO:0007669"/>
    <property type="project" value="UniProtKB-SubCell"/>
</dbReference>
<dbReference type="KEGG" id="dya:Dyak_GE16938"/>
<dbReference type="GO" id="GO:0016321">
    <property type="term" value="P:female meiosis chromosome segregation"/>
    <property type="evidence" value="ECO:0007669"/>
    <property type="project" value="EnsemblMetazoa"/>
</dbReference>
<sequence length="1243" mass="139181">MSSEDSSSVAVALRVRPLVQSELDRGCRIAVERSADGAPQVRVNRNESYTYNHVFDINDTQKDLFETCVRDKMKKLLHGYNVTILAYGQTGSGKTYTMGTAFNGVLDDHAGVIPRAVHDIFQAIAEMREDFRFAVTCSYVELYQEQFYDLFSSQKREKATVDIREVQNRVVMPGLTELAVNSAQEVTDHLMRGSAGRAVAATAMNETSSRSHAIFTLTLVATKLDSKQAVTTSRFNLVDLAGSERCSKTLASGDRFKEGVNINKGLLALGNVINALGSGQTAGYIPYRQSKLTRLLQDSLGGNSITLMIACVSPADYNVAETLSTLRYADRALQIKNKPVVNLDPHAAEVNMLKDIIQKLRVELLAGGKMSSSITSAVGAAGLGAIPCEESLAGSMANAAEYQRVKEQVRTLLDRNRKLQQELHQSLADLAEKEMRAHIAEQAHDKLRSHVIELKSKLDQREQAAAGGENPNGDHKLREISLLVDQVNDELQRTQKELETQGHETRQQLNSRSQSEGGDNGGDEVHEMLHSHSEEFTNKQLNFAGELRNINRQLDLKQELHERIIRNFSKLEAEDEDAKLRQCNQKIDDLEAERRDLMDQLRNIKNKDASAKLAEERRKRLQHLEQEISELRRKLITQANMLKMREKEREKIQNLSSEIRAMKESKVKLIREMRGESEKFRQWKMVREKELTQLKSKDRKMQSEIVRQQTLHSKQRQVLKRKCEEALAANKRLKDALERQASAQAQRHKYAKDHGGSAKLQAQTDSWVDRELEIILSLIDAEHSLEQLMEDRAVINNHYHLLQQEKTNDPAEAKAQAGILANLEEELEMRNAQISDLQQKVCPADLDSRIRSLAEGVQSLGESRAVSKQLLKTLVQQRRLQAASLNEQRTALDEQRAQLLDAQQQGEAASKRLRLVQSEHEEQMLAQQRAYEEKVAVLIRTANQRSAELQTPAEAEQQRNQILEELLSSREALQQELDKLKAKTKSKAKADQAASQNLDDSVQIVDFNESIELSDVSDDPDWVPSTSKSRRVPSDVSRTVKPQVAGSTSSDKQDANVTSLGNASIQSLNSTSVTEDGKRCKACKCRTKCNTKRCGCLVGNHGCSESCVCKRNCHNPMNSKDQPPQYGEGDGQTAEDIKEEAPEDADITSETGDDEPQTSKENTPKFIMPEATGKVAASPKRTLEEPKAAATPLGNLNGLEDFNGPKLAKWARILYFICSQCKTSISICRMSGLAFDTPKRKFF</sequence>
<dbReference type="GO" id="GO:0046872">
    <property type="term" value="F:metal ion binding"/>
    <property type="evidence" value="ECO:0007669"/>
    <property type="project" value="UniProtKB-KW"/>
</dbReference>
<proteinExistence type="inferred from homology"/>